<evidence type="ECO:0000313" key="2">
    <source>
        <dbReference type="EMBL" id="GAA0181823.1"/>
    </source>
</evidence>
<protein>
    <recommendedName>
        <fullName evidence="1">Reverse transcriptase zinc-binding domain-containing protein</fullName>
    </recommendedName>
</protein>
<sequence length="193" mass="22400">MWKLKIPEKVIHFLWRGRTKSFPTKDNLRKRKIDLETLCLLCCQDQESALHIFNTCSYAQKIRKELTIEEVVGDASFFKTSSRRGKFAYLQISSWFGQYTCGICGITKILTSRESHQDLLKKLGYLLNCFFNHITAPDQLREICARVALEILSNDIWDAVLFFFWRASFLKLGFEGGENEVFFSGRSVAFEEG</sequence>
<accession>A0AAV3RQ84</accession>
<dbReference type="InterPro" id="IPR026960">
    <property type="entry name" value="RVT-Znf"/>
</dbReference>
<proteinExistence type="predicted"/>
<dbReference type="Pfam" id="PF13966">
    <property type="entry name" value="zf-RVT"/>
    <property type="match status" value="1"/>
</dbReference>
<evidence type="ECO:0000313" key="3">
    <source>
        <dbReference type="Proteomes" id="UP001454036"/>
    </source>
</evidence>
<name>A0AAV3RQ84_LITER</name>
<comment type="caution">
    <text evidence="2">The sequence shown here is derived from an EMBL/GenBank/DDBJ whole genome shotgun (WGS) entry which is preliminary data.</text>
</comment>
<gene>
    <name evidence="2" type="ORF">LIER_30290</name>
</gene>
<dbReference type="EMBL" id="BAABME010010770">
    <property type="protein sequence ID" value="GAA0181823.1"/>
    <property type="molecule type" value="Genomic_DNA"/>
</dbReference>
<keyword evidence="3" id="KW-1185">Reference proteome</keyword>
<feature type="domain" description="Reverse transcriptase zinc-binding" evidence="1">
    <location>
        <begin position="1"/>
        <end position="62"/>
    </location>
</feature>
<evidence type="ECO:0000259" key="1">
    <source>
        <dbReference type="Pfam" id="PF13966"/>
    </source>
</evidence>
<dbReference type="AlphaFoldDB" id="A0AAV3RQ84"/>
<reference evidence="2 3" key="1">
    <citation type="submission" date="2024-01" db="EMBL/GenBank/DDBJ databases">
        <title>The complete chloroplast genome sequence of Lithospermum erythrorhizon: insights into the phylogenetic relationship among Boraginaceae species and the maternal lineages of purple gromwells.</title>
        <authorList>
            <person name="Okada T."/>
            <person name="Watanabe K."/>
        </authorList>
    </citation>
    <scope>NUCLEOTIDE SEQUENCE [LARGE SCALE GENOMIC DNA]</scope>
</reference>
<dbReference type="Proteomes" id="UP001454036">
    <property type="component" value="Unassembled WGS sequence"/>
</dbReference>
<organism evidence="2 3">
    <name type="scientific">Lithospermum erythrorhizon</name>
    <name type="common">Purple gromwell</name>
    <name type="synonym">Lithospermum officinale var. erythrorhizon</name>
    <dbReference type="NCBI Taxonomy" id="34254"/>
    <lineage>
        <taxon>Eukaryota</taxon>
        <taxon>Viridiplantae</taxon>
        <taxon>Streptophyta</taxon>
        <taxon>Embryophyta</taxon>
        <taxon>Tracheophyta</taxon>
        <taxon>Spermatophyta</taxon>
        <taxon>Magnoliopsida</taxon>
        <taxon>eudicotyledons</taxon>
        <taxon>Gunneridae</taxon>
        <taxon>Pentapetalae</taxon>
        <taxon>asterids</taxon>
        <taxon>lamiids</taxon>
        <taxon>Boraginales</taxon>
        <taxon>Boraginaceae</taxon>
        <taxon>Boraginoideae</taxon>
        <taxon>Lithospermeae</taxon>
        <taxon>Lithospermum</taxon>
    </lineage>
</organism>